<evidence type="ECO:0000256" key="1">
    <source>
        <dbReference type="PROSITE-ProRule" id="PRU00497"/>
    </source>
</evidence>
<dbReference type="PROSITE" id="PS51155">
    <property type="entry name" value="CHIT_BIND_RR_2"/>
    <property type="match status" value="1"/>
</dbReference>
<gene>
    <name evidence="3" type="ORF">Hamer_G005674</name>
</gene>
<dbReference type="Proteomes" id="UP000747542">
    <property type="component" value="Unassembled WGS sequence"/>
</dbReference>
<dbReference type="InterPro" id="IPR000618">
    <property type="entry name" value="Insect_cuticle"/>
</dbReference>
<dbReference type="AlphaFoldDB" id="A0A8J5MWU0"/>
<feature type="compositionally biased region" description="Acidic residues" evidence="2">
    <location>
        <begin position="9"/>
        <end position="30"/>
    </location>
</feature>
<evidence type="ECO:0000313" key="4">
    <source>
        <dbReference type="Proteomes" id="UP000747542"/>
    </source>
</evidence>
<reference evidence="3" key="1">
    <citation type="journal article" date="2021" name="Sci. Adv.">
        <title>The American lobster genome reveals insights on longevity, neural, and immune adaptations.</title>
        <authorList>
            <person name="Polinski J.M."/>
            <person name="Zimin A.V."/>
            <person name="Clark K.F."/>
            <person name="Kohn A.B."/>
            <person name="Sadowski N."/>
            <person name="Timp W."/>
            <person name="Ptitsyn A."/>
            <person name="Khanna P."/>
            <person name="Romanova D.Y."/>
            <person name="Williams P."/>
            <person name="Greenwood S.J."/>
            <person name="Moroz L.L."/>
            <person name="Walt D.R."/>
            <person name="Bodnar A.G."/>
        </authorList>
    </citation>
    <scope>NUCLEOTIDE SEQUENCE</scope>
    <source>
        <strain evidence="3">GMGI-L3</strain>
    </source>
</reference>
<keyword evidence="1" id="KW-0193">Cuticle</keyword>
<keyword evidence="4" id="KW-1185">Reference proteome</keyword>
<sequence>MRRENTVEDKEEEEEGVQENEEEKQEEAEDEAGKAKATDFIMTVQIRVEGTLSPRHTTTSCQLPLHDSCDIRGQSQGFISSHDHDRLLLGLVVEEVTPVGSGQIPQRSRASVATMQRCFLLLGHSTSGYYTSLQQTSELAIMKVLVILAVTTAVLASPTPQQPETQQHALPYYYYYEVLDLPTRNFQRKFEMKLVTGDVLGLYWYLAPDDHIHATRYSVRGDSGFMTRRRKIPVELIAT</sequence>
<dbReference type="EMBL" id="JAHLQT010022531">
    <property type="protein sequence ID" value="KAG7166551.1"/>
    <property type="molecule type" value="Genomic_DNA"/>
</dbReference>
<accession>A0A8J5MWU0</accession>
<evidence type="ECO:0000313" key="3">
    <source>
        <dbReference type="EMBL" id="KAG7166551.1"/>
    </source>
</evidence>
<feature type="region of interest" description="Disordered" evidence="2">
    <location>
        <begin position="1"/>
        <end position="36"/>
    </location>
</feature>
<protein>
    <submittedName>
        <fullName evidence="3">Putative Insect cuticle protein domain-containing protein 20</fullName>
    </submittedName>
</protein>
<proteinExistence type="predicted"/>
<dbReference type="GO" id="GO:0042302">
    <property type="term" value="F:structural constituent of cuticle"/>
    <property type="evidence" value="ECO:0007669"/>
    <property type="project" value="UniProtKB-UniRule"/>
</dbReference>
<comment type="caution">
    <text evidence="3">The sequence shown here is derived from an EMBL/GenBank/DDBJ whole genome shotgun (WGS) entry which is preliminary data.</text>
</comment>
<name>A0A8J5MWU0_HOMAM</name>
<organism evidence="3 4">
    <name type="scientific">Homarus americanus</name>
    <name type="common">American lobster</name>
    <dbReference type="NCBI Taxonomy" id="6706"/>
    <lineage>
        <taxon>Eukaryota</taxon>
        <taxon>Metazoa</taxon>
        <taxon>Ecdysozoa</taxon>
        <taxon>Arthropoda</taxon>
        <taxon>Crustacea</taxon>
        <taxon>Multicrustacea</taxon>
        <taxon>Malacostraca</taxon>
        <taxon>Eumalacostraca</taxon>
        <taxon>Eucarida</taxon>
        <taxon>Decapoda</taxon>
        <taxon>Pleocyemata</taxon>
        <taxon>Astacidea</taxon>
        <taxon>Nephropoidea</taxon>
        <taxon>Nephropidae</taxon>
        <taxon>Homarus</taxon>
    </lineage>
</organism>
<evidence type="ECO:0000256" key="2">
    <source>
        <dbReference type="SAM" id="MobiDB-lite"/>
    </source>
</evidence>